<dbReference type="Proteomes" id="UP000283003">
    <property type="component" value="Unassembled WGS sequence"/>
</dbReference>
<dbReference type="RefSeq" id="WP_127612536.1">
    <property type="nucleotide sequence ID" value="NZ_RXOL01000003.1"/>
</dbReference>
<protein>
    <submittedName>
        <fullName evidence="1">Uncharacterized protein</fullName>
    </submittedName>
</protein>
<dbReference type="EMBL" id="RXOL01000003">
    <property type="protein sequence ID" value="RVQ67024.1"/>
    <property type="molecule type" value="Genomic_DNA"/>
</dbReference>
<name>A0A437GXB9_9SPHN</name>
<organism evidence="1 2">
    <name type="scientific">Croceicoccus ponticola</name>
    <dbReference type="NCBI Taxonomy" id="2217664"/>
    <lineage>
        <taxon>Bacteria</taxon>
        <taxon>Pseudomonadati</taxon>
        <taxon>Pseudomonadota</taxon>
        <taxon>Alphaproteobacteria</taxon>
        <taxon>Sphingomonadales</taxon>
        <taxon>Erythrobacteraceae</taxon>
        <taxon>Croceicoccus</taxon>
    </lineage>
</organism>
<comment type="caution">
    <text evidence="1">The sequence shown here is derived from an EMBL/GenBank/DDBJ whole genome shotgun (WGS) entry which is preliminary data.</text>
</comment>
<dbReference type="AlphaFoldDB" id="A0A437GXB9"/>
<dbReference type="OrthoDB" id="7582310at2"/>
<accession>A0A437GXB9</accession>
<sequence>MPPFFSQIPIVATILLAAGGLPAYAAPVRLSATAIADVRCSAAFAIVAGRQGLGVATHYDPLGWRGREFMVQVGTRLIDSGKSEADVAAAMREAATQLQDGAMLDAIMPPCLVLLDATVPELIRPTLPQCVAIMRMLPGGGAGAGKLEAEFRAELAANGQSTDDANAILGAEATGVEQVAGEPGGLGRYDTPACLELAKAD</sequence>
<keyword evidence="2" id="KW-1185">Reference proteome</keyword>
<evidence type="ECO:0000313" key="1">
    <source>
        <dbReference type="EMBL" id="RVQ67024.1"/>
    </source>
</evidence>
<evidence type="ECO:0000313" key="2">
    <source>
        <dbReference type="Proteomes" id="UP000283003"/>
    </source>
</evidence>
<proteinExistence type="predicted"/>
<reference evidence="1 2" key="1">
    <citation type="submission" date="2018-12" db="EMBL/GenBank/DDBJ databases">
        <title>Croceicoccus ponticola sp. nov., a lipolytic bacterium isolated from seawater.</title>
        <authorList>
            <person name="Yoon J.-H."/>
        </authorList>
    </citation>
    <scope>NUCLEOTIDE SEQUENCE [LARGE SCALE GENOMIC DNA]</scope>
    <source>
        <strain evidence="1 2">GM-16</strain>
    </source>
</reference>
<gene>
    <name evidence="1" type="ORF">EKN06_08790</name>
</gene>